<evidence type="ECO:0000256" key="9">
    <source>
        <dbReference type="SAM" id="Phobius"/>
    </source>
</evidence>
<organism evidence="11 12">
    <name type="scientific">Kineococcus mangrovi</name>
    <dbReference type="NCBI Taxonomy" id="1660183"/>
    <lineage>
        <taxon>Bacteria</taxon>
        <taxon>Bacillati</taxon>
        <taxon>Actinomycetota</taxon>
        <taxon>Actinomycetes</taxon>
        <taxon>Kineosporiales</taxon>
        <taxon>Kineosporiaceae</taxon>
        <taxon>Kineococcus</taxon>
    </lineage>
</organism>
<evidence type="ECO:0000256" key="2">
    <source>
        <dbReference type="ARBA" id="ARBA00005745"/>
    </source>
</evidence>
<keyword evidence="4" id="KW-1003">Cell membrane</keyword>
<dbReference type="RefSeq" id="WP_370719074.1">
    <property type="nucleotide sequence ID" value="NZ_JBGGTQ010000005.1"/>
</dbReference>
<evidence type="ECO:0000313" key="11">
    <source>
        <dbReference type="EMBL" id="MEZ0492949.1"/>
    </source>
</evidence>
<dbReference type="EMBL" id="JBGGTQ010000005">
    <property type="protein sequence ID" value="MEZ0492949.1"/>
    <property type="molecule type" value="Genomic_DNA"/>
</dbReference>
<evidence type="ECO:0000313" key="12">
    <source>
        <dbReference type="Proteomes" id="UP001566476"/>
    </source>
</evidence>
<feature type="domain" description="Type II secretion system protein GspF" evidence="10">
    <location>
        <begin position="78"/>
        <end position="200"/>
    </location>
</feature>
<keyword evidence="7 9" id="KW-0472">Membrane</keyword>
<feature type="transmembrane region" description="Helical" evidence="9">
    <location>
        <begin position="383"/>
        <end position="401"/>
    </location>
</feature>
<dbReference type="InterPro" id="IPR018076">
    <property type="entry name" value="T2SS_GspF_dom"/>
</dbReference>
<sequence length="411" mass="44522">MATVTKAKTFDYSVRDRSGKLVSGTLEATDQAAVLQRLKTMGLVPVSVNESKAGQGLQMEINLPGSGKVKMKDLAIMSRQFATMVASGLTLIRALGILAEQTESKKLGQVLTEVRGEVEAGAALSTSMAKRPRVFPPLMTNMIRAGEVGGFLDGVLLRIAANYESEVKLRGKIKSAMTYPVVVLIMAVLAVFGMLMFVVPVFKEMFSSLGGTLPGPTLVLVFLSEQMVWVAPLVVVLVVSSGFVWTRIKNRDDVRGFVDPLKLKIPVFGMLFQKVALSRFARNMSTMLAAGVPILQALDIVAETTGNITLTRGIRDVQESVRNGESLTGPLSKHKVFPSMMVQMMAVGEDTGAIDAMLEKISEFYDDEVETMTESLTALLEPLMIAVLGGIIGSMVIALYMPMFKIMDQIK</sequence>
<name>A0ABV4I2P3_9ACTN</name>
<evidence type="ECO:0000256" key="7">
    <source>
        <dbReference type="ARBA" id="ARBA00023136"/>
    </source>
</evidence>
<feature type="domain" description="Type II secretion system protein GspF" evidence="10">
    <location>
        <begin position="280"/>
        <end position="402"/>
    </location>
</feature>
<dbReference type="PANTHER" id="PTHR30012">
    <property type="entry name" value="GENERAL SECRETION PATHWAY PROTEIN"/>
    <property type="match status" value="1"/>
</dbReference>
<dbReference type="Proteomes" id="UP001566476">
    <property type="component" value="Unassembled WGS sequence"/>
</dbReference>
<dbReference type="PROSITE" id="PS00874">
    <property type="entry name" value="T2SP_F"/>
    <property type="match status" value="1"/>
</dbReference>
<comment type="caution">
    <text evidence="11">The sequence shown here is derived from an EMBL/GenBank/DDBJ whole genome shotgun (WGS) entry which is preliminary data.</text>
</comment>
<comment type="similarity">
    <text evidence="2 8">Belongs to the GSP F family.</text>
</comment>
<evidence type="ECO:0000256" key="5">
    <source>
        <dbReference type="ARBA" id="ARBA00022692"/>
    </source>
</evidence>
<feature type="transmembrane region" description="Helical" evidence="9">
    <location>
        <begin position="178"/>
        <end position="199"/>
    </location>
</feature>
<dbReference type="Gene3D" id="1.20.81.30">
    <property type="entry name" value="Type II secretion system (T2SS), domain F"/>
    <property type="match status" value="2"/>
</dbReference>
<evidence type="ECO:0000256" key="4">
    <source>
        <dbReference type="ARBA" id="ARBA00022475"/>
    </source>
</evidence>
<dbReference type="InterPro" id="IPR042094">
    <property type="entry name" value="T2SS_GspF_sf"/>
</dbReference>
<accession>A0ABV4I2P3</accession>
<evidence type="ECO:0000256" key="1">
    <source>
        <dbReference type="ARBA" id="ARBA00004651"/>
    </source>
</evidence>
<feature type="transmembrane region" description="Helical" evidence="9">
    <location>
        <begin position="219"/>
        <end position="245"/>
    </location>
</feature>
<keyword evidence="5 8" id="KW-0812">Transmembrane</keyword>
<evidence type="ECO:0000259" key="10">
    <source>
        <dbReference type="Pfam" id="PF00482"/>
    </source>
</evidence>
<reference evidence="11 12" key="1">
    <citation type="submission" date="2024-07" db="EMBL/GenBank/DDBJ databases">
        <authorList>
            <person name="Thanompreechachai J."/>
            <person name="Duangmal K."/>
        </authorList>
    </citation>
    <scope>NUCLEOTIDE SEQUENCE [LARGE SCALE GENOMIC DNA]</scope>
    <source>
        <strain evidence="11 12">TBRC 1896</strain>
    </source>
</reference>
<dbReference type="PANTHER" id="PTHR30012:SF0">
    <property type="entry name" value="TYPE II SECRETION SYSTEM PROTEIN F-RELATED"/>
    <property type="match status" value="1"/>
</dbReference>
<keyword evidence="6 9" id="KW-1133">Transmembrane helix</keyword>
<keyword evidence="12" id="KW-1185">Reference proteome</keyword>
<protein>
    <submittedName>
        <fullName evidence="11">Type II secretion system F family protein</fullName>
    </submittedName>
</protein>
<evidence type="ECO:0000256" key="8">
    <source>
        <dbReference type="RuleBase" id="RU003923"/>
    </source>
</evidence>
<gene>
    <name evidence="11" type="ORF">AB2L28_11970</name>
</gene>
<keyword evidence="3 8" id="KW-0813">Transport</keyword>
<dbReference type="InterPro" id="IPR001992">
    <property type="entry name" value="T2SS_GspF/T4SS_PilC_CS"/>
</dbReference>
<dbReference type="InterPro" id="IPR003004">
    <property type="entry name" value="GspF/PilC"/>
</dbReference>
<dbReference type="PRINTS" id="PR00812">
    <property type="entry name" value="BCTERIALGSPF"/>
</dbReference>
<evidence type="ECO:0000256" key="6">
    <source>
        <dbReference type="ARBA" id="ARBA00022989"/>
    </source>
</evidence>
<proteinExistence type="inferred from homology"/>
<comment type="subcellular location">
    <subcellularLocation>
        <location evidence="1 8">Cell membrane</location>
        <topology evidence="1 8">Multi-pass membrane protein</topology>
    </subcellularLocation>
</comment>
<dbReference type="Pfam" id="PF00482">
    <property type="entry name" value="T2SSF"/>
    <property type="match status" value="2"/>
</dbReference>
<evidence type="ECO:0000256" key="3">
    <source>
        <dbReference type="ARBA" id="ARBA00022448"/>
    </source>
</evidence>